<dbReference type="EMBL" id="JAEHFY010000003">
    <property type="protein sequence ID" value="MBK0381829.1"/>
    <property type="molecule type" value="Genomic_DNA"/>
</dbReference>
<name>A0ABS1BG32_9SPHI</name>
<gene>
    <name evidence="1" type="ORF">I5M32_02550</name>
</gene>
<organism evidence="1 2">
    <name type="scientific">Pedobacter segetis</name>
    <dbReference type="NCBI Taxonomy" id="2793069"/>
    <lineage>
        <taxon>Bacteria</taxon>
        <taxon>Pseudomonadati</taxon>
        <taxon>Bacteroidota</taxon>
        <taxon>Sphingobacteriia</taxon>
        <taxon>Sphingobacteriales</taxon>
        <taxon>Sphingobacteriaceae</taxon>
        <taxon>Pedobacter</taxon>
    </lineage>
</organism>
<keyword evidence="2" id="KW-1185">Reference proteome</keyword>
<protein>
    <submittedName>
        <fullName evidence="1">Uncharacterized protein</fullName>
    </submittedName>
</protein>
<accession>A0ABS1BG32</accession>
<comment type="caution">
    <text evidence="1">The sequence shown here is derived from an EMBL/GenBank/DDBJ whole genome shotgun (WGS) entry which is preliminary data.</text>
</comment>
<dbReference type="RefSeq" id="WP_200584614.1">
    <property type="nucleotide sequence ID" value="NZ_JAEHFY010000003.1"/>
</dbReference>
<reference evidence="1 2" key="1">
    <citation type="submission" date="2020-12" db="EMBL/GenBank/DDBJ databases">
        <title>Bacterial novel species Pedobacter sp. SD-b isolated from soil.</title>
        <authorList>
            <person name="Jung H.-Y."/>
        </authorList>
    </citation>
    <scope>NUCLEOTIDE SEQUENCE [LARGE SCALE GENOMIC DNA]</scope>
    <source>
        <strain evidence="1 2">SD-b</strain>
    </source>
</reference>
<proteinExistence type="predicted"/>
<evidence type="ECO:0000313" key="2">
    <source>
        <dbReference type="Proteomes" id="UP000660024"/>
    </source>
</evidence>
<dbReference type="Proteomes" id="UP000660024">
    <property type="component" value="Unassembled WGS sequence"/>
</dbReference>
<evidence type="ECO:0000313" key="1">
    <source>
        <dbReference type="EMBL" id="MBK0381829.1"/>
    </source>
</evidence>
<sequence length="58" mass="6583">MENTFKKFAPNLSDLRPEVQEKATEIAHQLVLEKGLSKPEAIKEGIKQAELWFLNSEG</sequence>